<evidence type="ECO:0000313" key="2">
    <source>
        <dbReference type="Proteomes" id="UP000245910"/>
    </source>
</evidence>
<accession>A0A2L2T5Q7</accession>
<protein>
    <submittedName>
        <fullName evidence="1">Uncharacterized protein</fullName>
    </submittedName>
</protein>
<reference evidence="2" key="1">
    <citation type="submission" date="2014-10" db="EMBL/GenBank/DDBJ databases">
        <authorList>
            <person name="King R."/>
        </authorList>
    </citation>
    <scope>NUCLEOTIDE SEQUENCE [LARGE SCALE GENOMIC DNA]</scope>
    <source>
        <strain evidence="2">A3/5</strain>
    </source>
</reference>
<dbReference type="AlphaFoldDB" id="A0A2L2T5Q7"/>
<dbReference type="OrthoDB" id="5420013at2759"/>
<dbReference type="RefSeq" id="XP_025584091.1">
    <property type="nucleotide sequence ID" value="XM_025733157.1"/>
</dbReference>
<dbReference type="Proteomes" id="UP000245910">
    <property type="component" value="Chromosome II"/>
</dbReference>
<name>A0A2L2T5Q7_9HYPO</name>
<dbReference type="EMBL" id="LN649230">
    <property type="protein sequence ID" value="CEI60371.1"/>
    <property type="molecule type" value="Genomic_DNA"/>
</dbReference>
<dbReference type="KEGG" id="fvn:FVRRES_04807"/>
<dbReference type="GeneID" id="37256446"/>
<proteinExistence type="predicted"/>
<organism evidence="1 2">
    <name type="scientific">Fusarium venenatum</name>
    <dbReference type="NCBI Taxonomy" id="56646"/>
    <lineage>
        <taxon>Eukaryota</taxon>
        <taxon>Fungi</taxon>
        <taxon>Dikarya</taxon>
        <taxon>Ascomycota</taxon>
        <taxon>Pezizomycotina</taxon>
        <taxon>Sordariomycetes</taxon>
        <taxon>Hypocreomycetidae</taxon>
        <taxon>Hypocreales</taxon>
        <taxon>Nectriaceae</taxon>
        <taxon>Fusarium</taxon>
    </lineage>
</organism>
<keyword evidence="2" id="KW-1185">Reference proteome</keyword>
<evidence type="ECO:0000313" key="1">
    <source>
        <dbReference type="EMBL" id="CEI60371.1"/>
    </source>
</evidence>
<sequence>MQRGSQRWTLLLSASLAFPLFLSIGYKTFVGGRIITLVLVSSGEYGLTGPVDLANFSSSSSVMVNATIPFMFSNLTGLPSRPHPFGSNMLVLRNESITVAMLDGPSPSYVTSIRAKLEGRQYYTITGDVHGLAWHLGAEADQHRDDKEWRDDRFNSSDNKTTTQISLYKWMKWMPTLWPQRQVEQLFVLLTPHEKDRKIAPSED</sequence>